<dbReference type="EMBL" id="QUAH01000005">
    <property type="protein sequence ID" value="RFT16071.1"/>
    <property type="molecule type" value="Genomic_DNA"/>
</dbReference>
<evidence type="ECO:0000313" key="2">
    <source>
        <dbReference type="Proteomes" id="UP000257323"/>
    </source>
</evidence>
<name>A0A3E2BMW9_9BACT</name>
<sequence>MAEIKPYKPVKLVCGIIFPGEEIRKQAEANLSERFGPVDLASPSFPFTYTDYYQPQMGTGLNRAFVSFARLIQPEELAGIKVWTNQLEDSFRLRFQEPARPVNLDPGYLSASALVMATAKDFSHRIPIGQGIYAHLELLFTRKGVRLLDWTYPDFRHQEYQDFFLRVREIYLRQLREKS</sequence>
<evidence type="ECO:0008006" key="3">
    <source>
        <dbReference type="Google" id="ProtNLM"/>
    </source>
</evidence>
<evidence type="ECO:0000313" key="1">
    <source>
        <dbReference type="EMBL" id="RFT16071.1"/>
    </source>
</evidence>
<gene>
    <name evidence="1" type="ORF">OP8BY_2077</name>
</gene>
<dbReference type="Proteomes" id="UP000257323">
    <property type="component" value="Unassembled WGS sequence"/>
</dbReference>
<dbReference type="InterPro" id="IPR025529">
    <property type="entry name" value="DUF4416"/>
</dbReference>
<dbReference type="AlphaFoldDB" id="A0A3E2BMW9"/>
<protein>
    <recommendedName>
        <fullName evidence="3">GTP-binding protein</fullName>
    </recommendedName>
</protein>
<comment type="caution">
    <text evidence="1">The sequence shown here is derived from an EMBL/GenBank/DDBJ whole genome shotgun (WGS) entry which is preliminary data.</text>
</comment>
<organism evidence="1 2">
    <name type="scientific">Candidatus Saccharicenans subterraneus</name>
    <dbReference type="NCBI Taxonomy" id="2508984"/>
    <lineage>
        <taxon>Bacteria</taxon>
        <taxon>Candidatus Aminicenantota</taxon>
        <taxon>Candidatus Aminicenantia</taxon>
        <taxon>Candidatus Aminicenantales</taxon>
        <taxon>Candidatus Saccharicenantaceae</taxon>
        <taxon>Candidatus Saccharicenans</taxon>
    </lineage>
</organism>
<accession>A0A3E2BMW9</accession>
<dbReference type="Pfam" id="PF14385">
    <property type="entry name" value="DUF4416"/>
    <property type="match status" value="1"/>
</dbReference>
<proteinExistence type="predicted"/>
<reference evidence="1 2" key="1">
    <citation type="submission" date="2018-08" db="EMBL/GenBank/DDBJ databases">
        <title>Genome analysis of the thermophilic bacterium of the candidate phylum Aminicenantes from deep subsurface aquifer revealed its physiology and ecological role.</title>
        <authorList>
            <person name="Kadnikov V.V."/>
            <person name="Mardanov A.V."/>
            <person name="Beletsky A.V."/>
            <person name="Karnachuk O.V."/>
            <person name="Ravin N.V."/>
        </authorList>
    </citation>
    <scope>NUCLEOTIDE SEQUENCE [LARGE SCALE GENOMIC DNA]</scope>
    <source>
        <strain evidence="1">BY38</strain>
    </source>
</reference>